<keyword evidence="3" id="KW-1185">Reference proteome</keyword>
<keyword evidence="1" id="KW-0472">Membrane</keyword>
<evidence type="ECO:0000313" key="2">
    <source>
        <dbReference type="EMBL" id="KAF9067906.1"/>
    </source>
</evidence>
<organism evidence="2 3">
    <name type="scientific">Rhodocollybia butyracea</name>
    <dbReference type="NCBI Taxonomy" id="206335"/>
    <lineage>
        <taxon>Eukaryota</taxon>
        <taxon>Fungi</taxon>
        <taxon>Dikarya</taxon>
        <taxon>Basidiomycota</taxon>
        <taxon>Agaricomycotina</taxon>
        <taxon>Agaricomycetes</taxon>
        <taxon>Agaricomycetidae</taxon>
        <taxon>Agaricales</taxon>
        <taxon>Marasmiineae</taxon>
        <taxon>Omphalotaceae</taxon>
        <taxon>Rhodocollybia</taxon>
    </lineage>
</organism>
<dbReference type="AlphaFoldDB" id="A0A9P5U6E6"/>
<feature type="transmembrane region" description="Helical" evidence="1">
    <location>
        <begin position="133"/>
        <end position="152"/>
    </location>
</feature>
<dbReference type="EMBL" id="JADNRY010000066">
    <property type="protein sequence ID" value="KAF9067906.1"/>
    <property type="molecule type" value="Genomic_DNA"/>
</dbReference>
<reference evidence="2" key="1">
    <citation type="submission" date="2020-11" db="EMBL/GenBank/DDBJ databases">
        <authorList>
            <consortium name="DOE Joint Genome Institute"/>
            <person name="Ahrendt S."/>
            <person name="Riley R."/>
            <person name="Andreopoulos W."/>
            <person name="Labutti K."/>
            <person name="Pangilinan J."/>
            <person name="Ruiz-Duenas F.J."/>
            <person name="Barrasa J.M."/>
            <person name="Sanchez-Garcia M."/>
            <person name="Camarero S."/>
            <person name="Miyauchi S."/>
            <person name="Serrano A."/>
            <person name="Linde D."/>
            <person name="Babiker R."/>
            <person name="Drula E."/>
            <person name="Ayuso-Fernandez I."/>
            <person name="Pacheco R."/>
            <person name="Padilla G."/>
            <person name="Ferreira P."/>
            <person name="Barriuso J."/>
            <person name="Kellner H."/>
            <person name="Castanera R."/>
            <person name="Alfaro M."/>
            <person name="Ramirez L."/>
            <person name="Pisabarro A.G."/>
            <person name="Kuo A."/>
            <person name="Tritt A."/>
            <person name="Lipzen A."/>
            <person name="He G."/>
            <person name="Yan M."/>
            <person name="Ng V."/>
            <person name="Cullen D."/>
            <person name="Martin F."/>
            <person name="Rosso M.-N."/>
            <person name="Henrissat B."/>
            <person name="Hibbett D."/>
            <person name="Martinez A.T."/>
            <person name="Grigoriev I.V."/>
        </authorList>
    </citation>
    <scope>NUCLEOTIDE SEQUENCE</scope>
    <source>
        <strain evidence="2">AH 40177</strain>
    </source>
</reference>
<proteinExistence type="predicted"/>
<gene>
    <name evidence="2" type="ORF">BDP27DRAFT_1327971</name>
</gene>
<accession>A0A9P5U6E6</accession>
<sequence>MYDDHPRSHHAKINSTMAFNSTSFNANLNNTVISHSVGLELAPLHLQLGAYHQVFYEAFIYWLFIAFVNTLVIIGFHFRARAQISGYIDKGVALLTSIPIENVPYQPTTAIPDPDTWEPKTSLGSLGLSRWWLFNYFDLLPLIIYLAMHYIVQGPQLGYLFLYSVCLLPILIVGTRLLWVTWKVLKRGLEFFEGVQMKTDNKNKSVVVKMCEELWAVTGMDSEKLTTSFVQKEEGNGI</sequence>
<evidence type="ECO:0000313" key="3">
    <source>
        <dbReference type="Proteomes" id="UP000772434"/>
    </source>
</evidence>
<evidence type="ECO:0000256" key="1">
    <source>
        <dbReference type="SAM" id="Phobius"/>
    </source>
</evidence>
<dbReference type="Proteomes" id="UP000772434">
    <property type="component" value="Unassembled WGS sequence"/>
</dbReference>
<feature type="transmembrane region" description="Helical" evidence="1">
    <location>
        <begin position="59"/>
        <end position="78"/>
    </location>
</feature>
<feature type="non-terminal residue" evidence="2">
    <location>
        <position position="1"/>
    </location>
</feature>
<protein>
    <submittedName>
        <fullName evidence="2">Uncharacterized protein</fullName>
    </submittedName>
</protein>
<keyword evidence="1" id="KW-0812">Transmembrane</keyword>
<name>A0A9P5U6E6_9AGAR</name>
<feature type="transmembrane region" description="Helical" evidence="1">
    <location>
        <begin position="158"/>
        <end position="179"/>
    </location>
</feature>
<keyword evidence="1" id="KW-1133">Transmembrane helix</keyword>
<comment type="caution">
    <text evidence="2">The sequence shown here is derived from an EMBL/GenBank/DDBJ whole genome shotgun (WGS) entry which is preliminary data.</text>
</comment>